<feature type="compositionally biased region" description="Polar residues" evidence="1">
    <location>
        <begin position="1"/>
        <end position="12"/>
    </location>
</feature>
<reference evidence="2 3" key="1">
    <citation type="journal article" date="2018" name="PLoS Pathog.">
        <title>Evolution of structural diversity of trichothecenes, a family of toxins produced by plant pathogenic and entomopathogenic fungi.</title>
        <authorList>
            <person name="Proctor R.H."/>
            <person name="McCormick S.P."/>
            <person name="Kim H.S."/>
            <person name="Cardoza R.E."/>
            <person name="Stanley A.M."/>
            <person name="Lindo L."/>
            <person name="Kelly A."/>
            <person name="Brown D.W."/>
            <person name="Lee T."/>
            <person name="Vaughan M.M."/>
            <person name="Alexander N.J."/>
            <person name="Busman M."/>
            <person name="Gutierrez S."/>
        </authorList>
    </citation>
    <scope>NUCLEOTIDE SEQUENCE [LARGE SCALE GENOMIC DNA]</scope>
    <source>
        <strain evidence="2 3">NRRL 20695</strain>
    </source>
</reference>
<dbReference type="STRING" id="694270.A0A395SIR4"/>
<name>A0A395SIR4_9HYPO</name>
<evidence type="ECO:0008006" key="4">
    <source>
        <dbReference type="Google" id="ProtNLM"/>
    </source>
</evidence>
<gene>
    <name evidence="2" type="ORF">FLONG3_6896</name>
</gene>
<evidence type="ECO:0000313" key="2">
    <source>
        <dbReference type="EMBL" id="RGP71997.1"/>
    </source>
</evidence>
<organism evidence="2 3">
    <name type="scientific">Fusarium longipes</name>
    <dbReference type="NCBI Taxonomy" id="694270"/>
    <lineage>
        <taxon>Eukaryota</taxon>
        <taxon>Fungi</taxon>
        <taxon>Dikarya</taxon>
        <taxon>Ascomycota</taxon>
        <taxon>Pezizomycotina</taxon>
        <taxon>Sordariomycetes</taxon>
        <taxon>Hypocreomycetidae</taxon>
        <taxon>Hypocreales</taxon>
        <taxon>Nectriaceae</taxon>
        <taxon>Fusarium</taxon>
    </lineage>
</organism>
<proteinExistence type="predicted"/>
<sequence>MVSNDIEMTQGNDAPKEHGEPTLRPSAPTGDAVPQGDTAPTGDITNPFGVAAVPVTGNTAPTSAAQGTRPPIGSGLGTSFRGPGGGTALGGVPRGRRCGAGCPRGRGCRRGRGSRETYGDGSQAGGFGSQNIRGQLGQIVPAGYHTNNNTGGISGSGMGSLTPQRDHMSRGRGQFGVEFTRLPDRPRRRNDLERIVMWSDGRDTYDPDETGEAEEAERKDKCGGCDKEGHTLANCLMATDGVVKGCPVCNNTLHILSECPIFCNIMDNHQRTNLRVRANKPPFDDDGLTSWWEPMFMAIEEGEYTRDTIPKHLPWTKEFATYVMARHDGRYVRDLQIAFDDGNHDVAILPKDPDTESLLGVWKRYCQKDGEPIPRFLIDLGIEDENV</sequence>
<dbReference type="Proteomes" id="UP000266234">
    <property type="component" value="Unassembled WGS sequence"/>
</dbReference>
<feature type="region of interest" description="Disordered" evidence="1">
    <location>
        <begin position="1"/>
        <end position="128"/>
    </location>
</feature>
<dbReference type="OrthoDB" id="5105088at2759"/>
<feature type="compositionally biased region" description="Polar residues" evidence="1">
    <location>
        <begin position="56"/>
        <end position="66"/>
    </location>
</feature>
<evidence type="ECO:0000256" key="1">
    <source>
        <dbReference type="SAM" id="MobiDB-lite"/>
    </source>
</evidence>
<dbReference type="SUPFAM" id="SSF57756">
    <property type="entry name" value="Retrovirus zinc finger-like domains"/>
    <property type="match status" value="1"/>
</dbReference>
<feature type="compositionally biased region" description="Gly residues" evidence="1">
    <location>
        <begin position="82"/>
        <end position="93"/>
    </location>
</feature>
<dbReference type="InterPro" id="IPR036875">
    <property type="entry name" value="Znf_CCHC_sf"/>
</dbReference>
<keyword evidence="3" id="KW-1185">Reference proteome</keyword>
<comment type="caution">
    <text evidence="2">The sequence shown here is derived from an EMBL/GenBank/DDBJ whole genome shotgun (WGS) entry which is preliminary data.</text>
</comment>
<dbReference type="GO" id="GO:0003676">
    <property type="term" value="F:nucleic acid binding"/>
    <property type="evidence" value="ECO:0007669"/>
    <property type="project" value="InterPro"/>
</dbReference>
<accession>A0A395SIR4</accession>
<evidence type="ECO:0000313" key="3">
    <source>
        <dbReference type="Proteomes" id="UP000266234"/>
    </source>
</evidence>
<dbReference type="AlphaFoldDB" id="A0A395SIR4"/>
<dbReference type="EMBL" id="PXOG01000152">
    <property type="protein sequence ID" value="RGP71997.1"/>
    <property type="molecule type" value="Genomic_DNA"/>
</dbReference>
<dbReference type="Gene3D" id="4.10.60.10">
    <property type="entry name" value="Zinc finger, CCHC-type"/>
    <property type="match status" value="1"/>
</dbReference>
<protein>
    <recommendedName>
        <fullName evidence="4">CCHC-type domain-containing protein</fullName>
    </recommendedName>
</protein>
<dbReference type="GO" id="GO:0008270">
    <property type="term" value="F:zinc ion binding"/>
    <property type="evidence" value="ECO:0007669"/>
    <property type="project" value="InterPro"/>
</dbReference>